<evidence type="ECO:0000256" key="8">
    <source>
        <dbReference type="ARBA" id="ARBA00048679"/>
    </source>
</evidence>
<feature type="region of interest" description="Disordered" evidence="10">
    <location>
        <begin position="838"/>
        <end position="867"/>
    </location>
</feature>
<comment type="catalytic activity">
    <reaction evidence="8">
        <text>L-seryl-[protein] + ATP = O-phospho-L-seryl-[protein] + ADP + H(+)</text>
        <dbReference type="Rhea" id="RHEA:17989"/>
        <dbReference type="Rhea" id="RHEA-COMP:9863"/>
        <dbReference type="Rhea" id="RHEA-COMP:11604"/>
        <dbReference type="ChEBI" id="CHEBI:15378"/>
        <dbReference type="ChEBI" id="CHEBI:29999"/>
        <dbReference type="ChEBI" id="CHEBI:30616"/>
        <dbReference type="ChEBI" id="CHEBI:83421"/>
        <dbReference type="ChEBI" id="CHEBI:456216"/>
        <dbReference type="EC" id="2.7.11.1"/>
    </reaction>
</comment>
<feature type="compositionally biased region" description="Polar residues" evidence="10">
    <location>
        <begin position="1"/>
        <end position="13"/>
    </location>
</feature>
<dbReference type="STRING" id="341454.A0A4S2MUS4"/>
<feature type="compositionally biased region" description="Basic and acidic residues" evidence="10">
    <location>
        <begin position="1007"/>
        <end position="1025"/>
    </location>
</feature>
<dbReference type="GO" id="GO:0005737">
    <property type="term" value="C:cytoplasm"/>
    <property type="evidence" value="ECO:0007669"/>
    <property type="project" value="TreeGrafter"/>
</dbReference>
<evidence type="ECO:0000313" key="12">
    <source>
        <dbReference type="EMBL" id="TGZ80310.1"/>
    </source>
</evidence>
<dbReference type="GO" id="GO:0001558">
    <property type="term" value="P:regulation of cell growth"/>
    <property type="evidence" value="ECO:0007669"/>
    <property type="project" value="UniProtKB-ARBA"/>
</dbReference>
<dbReference type="GO" id="GO:0004674">
    <property type="term" value="F:protein serine/threonine kinase activity"/>
    <property type="evidence" value="ECO:0007669"/>
    <property type="project" value="UniProtKB-KW"/>
</dbReference>
<dbReference type="FunFam" id="3.30.200.20:FF:000206">
    <property type="entry name" value="Serine/threonine-protein kinase Ssp1"/>
    <property type="match status" value="1"/>
</dbReference>
<feature type="domain" description="Protein kinase" evidence="11">
    <location>
        <begin position="167"/>
        <end position="569"/>
    </location>
</feature>
<dbReference type="OrthoDB" id="68483at2759"/>
<feature type="region of interest" description="Disordered" evidence="10">
    <location>
        <begin position="993"/>
        <end position="1127"/>
    </location>
</feature>
<dbReference type="PROSITE" id="PS50011">
    <property type="entry name" value="PROTEIN_KINASE_DOM"/>
    <property type="match status" value="1"/>
</dbReference>
<feature type="binding site" evidence="9">
    <location>
        <position position="195"/>
    </location>
    <ligand>
        <name>ATP</name>
        <dbReference type="ChEBI" id="CHEBI:30616"/>
    </ligand>
</feature>
<feature type="compositionally biased region" description="Low complexity" evidence="10">
    <location>
        <begin position="643"/>
        <end position="658"/>
    </location>
</feature>
<evidence type="ECO:0000256" key="2">
    <source>
        <dbReference type="ARBA" id="ARBA00022527"/>
    </source>
</evidence>
<feature type="region of interest" description="Disordered" evidence="10">
    <location>
        <begin position="1"/>
        <end position="83"/>
    </location>
</feature>
<evidence type="ECO:0000256" key="10">
    <source>
        <dbReference type="SAM" id="MobiDB-lite"/>
    </source>
</evidence>
<name>A0A4S2MUS4_9PEZI</name>
<feature type="region of interest" description="Disordered" evidence="10">
    <location>
        <begin position="621"/>
        <end position="711"/>
    </location>
</feature>
<dbReference type="InParanoid" id="A0A4S2MUS4"/>
<dbReference type="GO" id="GO:0042149">
    <property type="term" value="P:cellular response to glucose starvation"/>
    <property type="evidence" value="ECO:0007669"/>
    <property type="project" value="UniProtKB-ARBA"/>
</dbReference>
<accession>A0A4S2MUS4</accession>
<keyword evidence="6 9" id="KW-0067">ATP-binding</keyword>
<dbReference type="InterPro" id="IPR017441">
    <property type="entry name" value="Protein_kinase_ATP_BS"/>
</dbReference>
<feature type="compositionally biased region" description="Basic and acidic residues" evidence="10">
    <location>
        <begin position="1086"/>
        <end position="1096"/>
    </location>
</feature>
<dbReference type="GO" id="GO:0005524">
    <property type="term" value="F:ATP binding"/>
    <property type="evidence" value="ECO:0007669"/>
    <property type="project" value="UniProtKB-UniRule"/>
</dbReference>
<organism evidence="12 13">
    <name type="scientific">Ascodesmis nigricans</name>
    <dbReference type="NCBI Taxonomy" id="341454"/>
    <lineage>
        <taxon>Eukaryota</taxon>
        <taxon>Fungi</taxon>
        <taxon>Dikarya</taxon>
        <taxon>Ascomycota</taxon>
        <taxon>Pezizomycotina</taxon>
        <taxon>Pezizomycetes</taxon>
        <taxon>Pezizales</taxon>
        <taxon>Ascodesmidaceae</taxon>
        <taxon>Ascodesmis</taxon>
    </lineage>
</organism>
<keyword evidence="3" id="KW-0808">Transferase</keyword>
<feature type="compositionally biased region" description="Basic and acidic residues" evidence="10">
    <location>
        <begin position="852"/>
        <end position="867"/>
    </location>
</feature>
<evidence type="ECO:0000256" key="6">
    <source>
        <dbReference type="ARBA" id="ARBA00022840"/>
    </source>
</evidence>
<evidence type="ECO:0000313" key="13">
    <source>
        <dbReference type="Proteomes" id="UP000298138"/>
    </source>
</evidence>
<feature type="compositionally biased region" description="Low complexity" evidence="10">
    <location>
        <begin position="696"/>
        <end position="707"/>
    </location>
</feature>
<evidence type="ECO:0000256" key="7">
    <source>
        <dbReference type="ARBA" id="ARBA00047899"/>
    </source>
</evidence>
<evidence type="ECO:0000256" key="4">
    <source>
        <dbReference type="ARBA" id="ARBA00022741"/>
    </source>
</evidence>
<feature type="region of interest" description="Disordered" evidence="10">
    <location>
        <begin position="736"/>
        <end position="772"/>
    </location>
</feature>
<dbReference type="Pfam" id="PF00069">
    <property type="entry name" value="Pkinase"/>
    <property type="match status" value="2"/>
</dbReference>
<dbReference type="PROSITE" id="PS00107">
    <property type="entry name" value="PROTEIN_KINASE_ATP"/>
    <property type="match status" value="1"/>
</dbReference>
<dbReference type="PANTHER" id="PTHR24346:SF77">
    <property type="entry name" value="SERINE THREONINE PROTEIN KINASE"/>
    <property type="match status" value="1"/>
</dbReference>
<sequence length="1127" mass="126121">MRSRSRTGSSNINIPREQQPPPQHNHQHHQHLHQHSASSTPLYRDEQQREPTESSTISQRNSLFGRPTQMWSNSTSANTSRHASNASIFSMPAAAPYSRHSTPPTPLSSPGLFRPPSQQLLTSGAGSDNHGYLLHPSQYQVSDQQVRETHNLEVEFDVSGRKIINNYTIIEELGRGTHGKVKLGSDPQGNLVAIKVVERSQGRPRLGRRGDGENSEVKVKREIAILKKIRHPNVVRLLEVIDDIRFKKVYLVLEYVIRGEVVWRKEADPDVIRRDRLRIRREAIQEKKVKAVSIRDGQGQETKRHKRRRDPTFWSLEFASEPDSPDEDYGADGADADDESDEDSLLDLQADDYYMPAMEMKEARRCFRDTVIGLDYLHWNGIIHRDIKPANLLWTEDKVTKISDFGVSFLGRPIRDDGDDDTEDEEPTGFEQDELELAKTAGTPAFFAPELCCLDPLQARLPITNAIDVWALGVTLFCFIYGRVPFIADHEYSLFKSITDDELIIPRRRIRPHKEQVPLPPGVKLTPEQLEEYETEPVSDDLRDLIRRLLTKNPKSRILLKEVKRHPWVLEGLENPIAWVDATDPEKALKGNKISVTTEEVETAVTVPSIITRAKSAIRKATGSWVRGLRKRGSSITKDSKDTGSPGPSTPSGTSGSGEATKKQAPSATNSSTGSADTVKQSQHVDKSDESNAPTSHSQPSSQNGSSHKLRRKRSMNLLGGLRRHASQSLDMAKTVRETHRGPTEAPPSTPIHAVPPQVTKPEYTPVAQTNAPRRIVRQTRSNDMTWSHRGSPSSNYRGVITEPLQAEDEPNQVPILATPVPHPRRGLYTVHDEHDPATTLRTSSRPANSALREKFEQQRREEQEMARMRLGKAGLEDTEEYLDQPYFHPSSMDTPRGWANDNDHTSRPTSMMELNSRNVGYFDFKTGYDKTDSEGTAVPTAVPRIGANIVSSSSDERFNTTAGSSFTNSSFPSQFTNPSSVSSDFFTNHYSRKGSMTVSDSATSHIPDERMPESNHLHQRRGSDVNDMMFPPDQEDTDSDSEGGFVLKMTNTRTNTKSGSKGGGGAPRPLSRSKTIGIAQLARASNEDKDTVLEKSRRRRQSRGAAGNAKEEDQEEQRKKVDECLL</sequence>
<dbReference type="PANTHER" id="PTHR24346">
    <property type="entry name" value="MAP/MICROTUBULE AFFINITY-REGULATING KINASE"/>
    <property type="match status" value="1"/>
</dbReference>
<evidence type="ECO:0000259" key="11">
    <source>
        <dbReference type="PROSITE" id="PS50011"/>
    </source>
</evidence>
<comment type="catalytic activity">
    <reaction evidence="7">
        <text>L-threonyl-[protein] + ATP = O-phospho-L-threonyl-[protein] + ADP + H(+)</text>
        <dbReference type="Rhea" id="RHEA:46608"/>
        <dbReference type="Rhea" id="RHEA-COMP:11060"/>
        <dbReference type="Rhea" id="RHEA-COMP:11605"/>
        <dbReference type="ChEBI" id="CHEBI:15378"/>
        <dbReference type="ChEBI" id="CHEBI:30013"/>
        <dbReference type="ChEBI" id="CHEBI:30616"/>
        <dbReference type="ChEBI" id="CHEBI:61977"/>
        <dbReference type="ChEBI" id="CHEBI:456216"/>
        <dbReference type="EC" id="2.7.11.1"/>
    </reaction>
</comment>
<dbReference type="InterPro" id="IPR000719">
    <property type="entry name" value="Prot_kinase_dom"/>
</dbReference>
<dbReference type="CDD" id="cd14008">
    <property type="entry name" value="STKc_LKB1_CaMKK"/>
    <property type="match status" value="1"/>
</dbReference>
<dbReference type="AlphaFoldDB" id="A0A4S2MUS4"/>
<feature type="compositionally biased region" description="Basic and acidic residues" evidence="10">
    <location>
        <begin position="43"/>
        <end position="52"/>
    </location>
</feature>
<dbReference type="SUPFAM" id="SSF56112">
    <property type="entry name" value="Protein kinase-like (PK-like)"/>
    <property type="match status" value="1"/>
</dbReference>
<evidence type="ECO:0000256" key="3">
    <source>
        <dbReference type="ARBA" id="ARBA00022679"/>
    </source>
</evidence>
<gene>
    <name evidence="12" type="ORF">EX30DRAFT_56797</name>
</gene>
<feature type="compositionally biased region" description="Polar residues" evidence="10">
    <location>
        <begin position="664"/>
        <end position="682"/>
    </location>
</feature>
<feature type="compositionally biased region" description="Acidic residues" evidence="10">
    <location>
        <begin position="323"/>
        <end position="342"/>
    </location>
</feature>
<reference evidence="12 13" key="1">
    <citation type="submission" date="2019-04" db="EMBL/GenBank/DDBJ databases">
        <title>Comparative genomics and transcriptomics to analyze fruiting body development in filamentous ascomycetes.</title>
        <authorList>
            <consortium name="DOE Joint Genome Institute"/>
            <person name="Lutkenhaus R."/>
            <person name="Traeger S."/>
            <person name="Breuer J."/>
            <person name="Kuo A."/>
            <person name="Lipzen A."/>
            <person name="Pangilinan J."/>
            <person name="Dilworth D."/>
            <person name="Sandor L."/>
            <person name="Poggeler S."/>
            <person name="Barry K."/>
            <person name="Grigoriev I.V."/>
            <person name="Nowrousian M."/>
        </authorList>
    </citation>
    <scope>NUCLEOTIDE SEQUENCE [LARGE SCALE GENOMIC DNA]</scope>
    <source>
        <strain evidence="12 13">CBS 389.68</strain>
    </source>
</reference>
<keyword evidence="5 12" id="KW-0418">Kinase</keyword>
<keyword evidence="2" id="KW-0723">Serine/threonine-protein kinase</keyword>
<feature type="region of interest" description="Disordered" evidence="10">
    <location>
        <begin position="317"/>
        <end position="342"/>
    </location>
</feature>
<protein>
    <recommendedName>
        <fullName evidence="1">non-specific serine/threonine protein kinase</fullName>
        <ecNumber evidence="1">2.7.11.1</ecNumber>
    </recommendedName>
</protein>
<dbReference type="Proteomes" id="UP000298138">
    <property type="component" value="Unassembled WGS sequence"/>
</dbReference>
<proteinExistence type="predicted"/>
<dbReference type="EMBL" id="ML220125">
    <property type="protein sequence ID" value="TGZ80310.1"/>
    <property type="molecule type" value="Genomic_DNA"/>
</dbReference>
<feature type="compositionally biased region" description="Polar residues" evidence="10">
    <location>
        <begin position="69"/>
        <end position="83"/>
    </location>
</feature>
<evidence type="ECO:0000256" key="1">
    <source>
        <dbReference type="ARBA" id="ARBA00012513"/>
    </source>
</evidence>
<evidence type="ECO:0000256" key="5">
    <source>
        <dbReference type="ARBA" id="ARBA00022777"/>
    </source>
</evidence>
<feature type="compositionally biased region" description="Basic residues" evidence="10">
    <location>
        <begin position="25"/>
        <end position="34"/>
    </location>
</feature>
<feature type="compositionally biased region" description="Polar residues" evidence="10">
    <location>
        <begin position="116"/>
        <end position="126"/>
    </location>
</feature>
<dbReference type="Gene3D" id="3.30.200.20">
    <property type="entry name" value="Phosphorylase Kinase, domain 1"/>
    <property type="match status" value="1"/>
</dbReference>
<dbReference type="SMART" id="SM00220">
    <property type="entry name" value="S_TKc"/>
    <property type="match status" value="1"/>
</dbReference>
<feature type="compositionally biased region" description="Basic and acidic residues" evidence="10">
    <location>
        <begin position="1117"/>
        <end position="1127"/>
    </location>
</feature>
<dbReference type="InterPro" id="IPR011009">
    <property type="entry name" value="Kinase-like_dom_sf"/>
</dbReference>
<feature type="compositionally biased region" description="Polar residues" evidence="10">
    <location>
        <begin position="53"/>
        <end position="62"/>
    </location>
</feature>
<keyword evidence="4 9" id="KW-0547">Nucleotide-binding</keyword>
<evidence type="ECO:0000256" key="9">
    <source>
        <dbReference type="PROSITE-ProRule" id="PRU10141"/>
    </source>
</evidence>
<dbReference type="Gene3D" id="1.10.510.10">
    <property type="entry name" value="Transferase(Phosphotransferase) domain 1"/>
    <property type="match status" value="1"/>
</dbReference>
<feature type="region of interest" description="Disordered" evidence="10">
    <location>
        <begin position="95"/>
        <end position="134"/>
    </location>
</feature>
<feature type="compositionally biased region" description="Polar residues" evidence="10">
    <location>
        <begin position="993"/>
        <end position="1005"/>
    </location>
</feature>
<dbReference type="GO" id="GO:0035556">
    <property type="term" value="P:intracellular signal transduction"/>
    <property type="evidence" value="ECO:0007669"/>
    <property type="project" value="TreeGrafter"/>
</dbReference>
<dbReference type="EC" id="2.7.11.1" evidence="1"/>
<keyword evidence="13" id="KW-1185">Reference proteome</keyword>